<dbReference type="InterPro" id="IPR023404">
    <property type="entry name" value="rSAM_horseshoe"/>
</dbReference>
<dbReference type="AlphaFoldDB" id="E2PZB7"/>
<protein>
    <submittedName>
        <fullName evidence="6">Radical SAM domain protein</fullName>
    </submittedName>
</protein>
<dbReference type="EMBL" id="CM000913">
    <property type="protein sequence ID" value="EFG10378.1"/>
    <property type="molecule type" value="Genomic_DNA"/>
</dbReference>
<dbReference type="InterPro" id="IPR058240">
    <property type="entry name" value="rSAM_sf"/>
</dbReference>
<organism evidence="6 7">
    <name type="scientific">Streptomyces clavuligerus</name>
    <dbReference type="NCBI Taxonomy" id="1901"/>
    <lineage>
        <taxon>Bacteria</taxon>
        <taxon>Bacillati</taxon>
        <taxon>Actinomycetota</taxon>
        <taxon>Actinomycetes</taxon>
        <taxon>Kitasatosporales</taxon>
        <taxon>Streptomycetaceae</taxon>
        <taxon>Streptomyces</taxon>
    </lineage>
</organism>
<evidence type="ECO:0000256" key="2">
    <source>
        <dbReference type="ARBA" id="ARBA00022691"/>
    </source>
</evidence>
<dbReference type="eggNOG" id="COG1032">
    <property type="taxonomic scope" value="Bacteria"/>
</dbReference>
<dbReference type="GO" id="GO:0051536">
    <property type="term" value="F:iron-sulfur cluster binding"/>
    <property type="evidence" value="ECO:0007669"/>
    <property type="project" value="UniProtKB-KW"/>
</dbReference>
<accession>E2PZB7</accession>
<dbReference type="SUPFAM" id="SSF102114">
    <property type="entry name" value="Radical SAM enzymes"/>
    <property type="match status" value="1"/>
</dbReference>
<dbReference type="SFLD" id="SFLDG01082">
    <property type="entry name" value="B12-binding_domain_containing"/>
    <property type="match status" value="1"/>
</dbReference>
<dbReference type="InterPro" id="IPR007197">
    <property type="entry name" value="rSAM"/>
</dbReference>
<evidence type="ECO:0000256" key="1">
    <source>
        <dbReference type="ARBA" id="ARBA00001966"/>
    </source>
</evidence>
<keyword evidence="7" id="KW-1185">Reference proteome</keyword>
<sequence>MLRMPVDRTTARARQGADILLLSASNYPALPIYPYAFVQVSAVAARHGRTAARLDLLHTPRESWRTVLRAALERTDPLLIGIHLRQLDSIFIWNYADYDLPGAPPVRRNSYWPFHDTRHLIALLRELTDRPVMVGGFGFTTRTRDLLERLRPDFGVTGEPDEILARLDDVLARRDLDRIPNLAHRSGTGYTVNPRVFLPPADHPEYTEAVLRDLLDFYGPERVTGPGAEVHVAVEIQRGCPYRCYFCTEPMVKGRRHRVRDLDVVMADITFLADRGVSRIWLVCSEINIGSNALLFEMAARMRRLNRGRAVPVHWTCYLLPNPPLARAEIRMLLESRFEPSWNQFTSYHDENLRRTRVPYRTRHAIEAQIGWLEEDEAHRRAHGLPVPPRRLDMFLGNTYATPETVATTLRTINELRLGERFEDSFITRATRVFDIGDGLLADTSAAAYSVGPEGLLDRIDLVHPTFSYPPALVEALGGARAVDEFFAHVEKTFLSRAYRARLDWRAFLSRHTDGQRLAAWCTRLRAAPGAPEPGPPPGREPGEDTAVRTAVHTVRTALAADGGTALLTGLRTGTPPDAGTDADTDTGTGALARALAELAIDTEADRVRAVFAALGLPGYWDDRVARTPYDIHAALAARFPTADEVRAAARAAAGPGDPALPLLAVEYCLYDNNVQLRPEYAPLLFPG</sequence>
<dbReference type="Proteomes" id="UP000002357">
    <property type="component" value="Chromosome"/>
</dbReference>
<dbReference type="STRING" id="1901.BB341_02495"/>
<keyword evidence="3" id="KW-0479">Metal-binding</keyword>
<dbReference type="GO" id="GO:0003824">
    <property type="term" value="F:catalytic activity"/>
    <property type="evidence" value="ECO:0007669"/>
    <property type="project" value="InterPro"/>
</dbReference>
<dbReference type="InterPro" id="IPR051198">
    <property type="entry name" value="BchE-like"/>
</dbReference>
<proteinExistence type="predicted"/>
<keyword evidence="5" id="KW-0411">Iron-sulfur</keyword>
<gene>
    <name evidence="6" type="ORF">SCLAV_5311</name>
</gene>
<dbReference type="SFLD" id="SFLDS00029">
    <property type="entry name" value="Radical_SAM"/>
    <property type="match status" value="1"/>
</dbReference>
<comment type="cofactor">
    <cofactor evidence="1">
        <name>[4Fe-4S] cluster</name>
        <dbReference type="ChEBI" id="CHEBI:49883"/>
    </cofactor>
</comment>
<evidence type="ECO:0000256" key="3">
    <source>
        <dbReference type="ARBA" id="ARBA00022723"/>
    </source>
</evidence>
<dbReference type="GO" id="GO:0046872">
    <property type="term" value="F:metal ion binding"/>
    <property type="evidence" value="ECO:0007669"/>
    <property type="project" value="UniProtKB-KW"/>
</dbReference>
<dbReference type="KEGG" id="sclf:BB341_02495"/>
<name>E2PZB7_STRCL</name>
<evidence type="ECO:0000256" key="4">
    <source>
        <dbReference type="ARBA" id="ARBA00023004"/>
    </source>
</evidence>
<evidence type="ECO:0000313" key="6">
    <source>
        <dbReference type="EMBL" id="EFG10378.1"/>
    </source>
</evidence>
<evidence type="ECO:0000313" key="7">
    <source>
        <dbReference type="Proteomes" id="UP000002357"/>
    </source>
</evidence>
<dbReference type="PANTHER" id="PTHR43409">
    <property type="entry name" value="ANAEROBIC MAGNESIUM-PROTOPORPHYRIN IX MONOMETHYL ESTER CYCLASE-RELATED"/>
    <property type="match status" value="1"/>
</dbReference>
<reference evidence="6 7" key="1">
    <citation type="journal article" date="2010" name="Genome Biol. Evol.">
        <title>The sequence of a 1.8-mb bacterial linear plasmid reveals a rich evolutionary reservoir of secondary metabolic pathways.</title>
        <authorList>
            <person name="Medema M.H."/>
            <person name="Trefzer A."/>
            <person name="Kovalchuk A."/>
            <person name="van den Berg M."/>
            <person name="Mueller U."/>
            <person name="Heijne W."/>
            <person name="Wu L."/>
            <person name="Alam M.T."/>
            <person name="Ronning C.M."/>
            <person name="Nierman W.C."/>
            <person name="Bovenberg R.A.L."/>
            <person name="Breitling R."/>
            <person name="Takano E."/>
        </authorList>
    </citation>
    <scope>NUCLEOTIDE SEQUENCE [LARGE SCALE GENOMIC DNA]</scope>
    <source>
        <strain evidence="7">ATCC 27064 / DSM 738 / JCM 4710 / NBRC 13307 / NCIMB 12785 / NRRL 3585 / VKM Ac-602</strain>
    </source>
</reference>
<dbReference type="Gene3D" id="3.80.30.20">
    <property type="entry name" value="tm_1862 like domain"/>
    <property type="match status" value="1"/>
</dbReference>
<evidence type="ECO:0000256" key="5">
    <source>
        <dbReference type="ARBA" id="ARBA00023014"/>
    </source>
</evidence>
<keyword evidence="2" id="KW-0949">S-adenosyl-L-methionine</keyword>
<dbReference type="OrthoDB" id="5298546at2"/>
<keyword evidence="4" id="KW-0408">Iron</keyword>